<proteinExistence type="predicted"/>
<keyword evidence="2" id="KW-0934">Plastid</keyword>
<name>A0A1C9CGG9_9FLOR</name>
<accession>A0A1C9CGG9</accession>
<feature type="domain" description="Polypeptide-transport-associated ShlB-type" evidence="1">
    <location>
        <begin position="161"/>
        <end position="219"/>
    </location>
</feature>
<sequence length="760" mass="90238">MFLKSKWLIIQSIITSLFLRYYFDSQIYCFLQNRLTNITYLSNSYQNSAFSCLSIKINSISKKRKKNISSEIIINGLNNYSLKKKLFYLFNVLLYNHQFFEKEKLIISINKLKLSGFFKSVSFSIYYIGNHQVIILDVVPNSIVRKVYILNYQNKLIPISSILFLFRLQLGYPKNLVEISHAINKITQWYYAKGYQHVKITLYKFNLNDNVITLKICEGKISKVEVLNVSKINKVNKKFTILAINFIIKKLRIEPNQILNIRNLNNNISKLKIKRILLRCNYKIAAHNREETKFSIRLEIEMSDEKFIFFTMKNIFGSHCLLESFELFIQYSLDYFLFNYVQSSTLLMTNQSRTLYMNMANCDIFPYKIFNLSISNLSKEICEWYFIPILFILGNYWGLKYSIQNIGYSFKNCIVHVQCPPTGLHFNLKYEDFWLRILNHASSSLNIQIFKKNYIYAKHGLPILLDQINTKFYSDQNTFFTKKGIEIDLNHELNENLTLIEKVTWQEILKKCFVLYNFLFWDYLIDPIILSYIHNIYSQFKLISLDQKQTFLNFSFNCVYLNVSNKNFLSFKEKFTIELILFITEKLQIPNQCFKTILTYSSYIKCKIVQNYKINLTPFTTVQKQILHYSFELMSSLASHYYFPFSEILFLLGPDRVRGYKETLYYLPNAKFIILNLEYHFCLRNQNTIFLFVDCLFDIKNVKNNSNIVTLYGLSNLNQHLGYGIGVQIQAPIRQIPPIRIEYGFKLNASNYFHLRINHY</sequence>
<dbReference type="Gene3D" id="2.40.160.50">
    <property type="entry name" value="membrane protein fhac: a member of the omp85/tpsb transporter family"/>
    <property type="match status" value="1"/>
</dbReference>
<dbReference type="GeneID" id="29056771"/>
<dbReference type="Gene3D" id="3.10.20.310">
    <property type="entry name" value="membrane protein fhac"/>
    <property type="match status" value="1"/>
</dbReference>
<reference evidence="2" key="1">
    <citation type="journal article" date="2018" name="PLoS ONE">
        <title>Plastid genome analysis of three Nemaliophycidae red algal species suggests environmental adaptation for iron limited habitats.</title>
        <authorList>
            <person name="Cho C.H."/>
            <person name="Choi J.W."/>
            <person name="Lam D.W."/>
            <person name="Kim K.M."/>
            <person name="Yoon H.S."/>
        </authorList>
    </citation>
    <scope>NUCLEOTIDE SEQUENCE</scope>
</reference>
<protein>
    <recommendedName>
        <fullName evidence="1">Polypeptide-transport-associated ShlB-type domain-containing protein</fullName>
    </recommendedName>
</protein>
<dbReference type="AlphaFoldDB" id="A0A1C9CGG9"/>
<dbReference type="RefSeq" id="YP_009297756.1">
    <property type="nucleotide sequence ID" value="NC_031178.1"/>
</dbReference>
<dbReference type="Pfam" id="PF08479">
    <property type="entry name" value="POTRA_2"/>
    <property type="match status" value="1"/>
</dbReference>
<dbReference type="EMBL" id="KX284725">
    <property type="protein sequence ID" value="AOM67490.1"/>
    <property type="molecule type" value="Genomic_DNA"/>
</dbReference>
<dbReference type="InterPro" id="IPR013686">
    <property type="entry name" value="Polypept-transport_assoc_ShlB"/>
</dbReference>
<organism evidence="2">
    <name type="scientific">Kumanoa americana</name>
    <dbReference type="NCBI Taxonomy" id="1196377"/>
    <lineage>
        <taxon>Eukaryota</taxon>
        <taxon>Rhodophyta</taxon>
        <taxon>Florideophyceae</taxon>
        <taxon>Nemaliophycidae</taxon>
        <taxon>Batrachospermales</taxon>
        <taxon>Batrachospermaceae</taxon>
        <taxon>Kumanoa</taxon>
    </lineage>
</organism>
<gene>
    <name evidence="2" type="primary">orf761</name>
    <name evidence="2" type="ORF">Kuma_056</name>
</gene>
<geneLocation type="plastid" evidence="2"/>
<evidence type="ECO:0000259" key="1">
    <source>
        <dbReference type="Pfam" id="PF08479"/>
    </source>
</evidence>
<evidence type="ECO:0000313" key="2">
    <source>
        <dbReference type="EMBL" id="AOM67490.1"/>
    </source>
</evidence>